<evidence type="ECO:0000313" key="4">
    <source>
        <dbReference type="EMBL" id="REF97338.1"/>
    </source>
</evidence>
<dbReference type="InterPro" id="IPR022761">
    <property type="entry name" value="Fumarate_lyase_N"/>
</dbReference>
<evidence type="ECO:0000313" key="5">
    <source>
        <dbReference type="Proteomes" id="UP000256913"/>
    </source>
</evidence>
<dbReference type="AlphaFoldDB" id="A0A3D9ZIX8"/>
<dbReference type="Gene3D" id="1.20.200.10">
    <property type="entry name" value="Fumarase/aspartase (Central domain)"/>
    <property type="match status" value="1"/>
</dbReference>
<dbReference type="GO" id="GO:0016829">
    <property type="term" value="F:lyase activity"/>
    <property type="evidence" value="ECO:0007669"/>
    <property type="project" value="UniProtKB-KW"/>
</dbReference>
<evidence type="ECO:0000259" key="3">
    <source>
        <dbReference type="Pfam" id="PF00206"/>
    </source>
</evidence>
<dbReference type="PRINTS" id="PR00149">
    <property type="entry name" value="FUMRATELYASE"/>
</dbReference>
<protein>
    <submittedName>
        <fullName evidence="4">3-carboxy-cis,cis-muconate cycloisomerase</fullName>
    </submittedName>
</protein>
<organism evidence="4 5">
    <name type="scientific">Asanoa ferruginea</name>
    <dbReference type="NCBI Taxonomy" id="53367"/>
    <lineage>
        <taxon>Bacteria</taxon>
        <taxon>Bacillati</taxon>
        <taxon>Actinomycetota</taxon>
        <taxon>Actinomycetes</taxon>
        <taxon>Micromonosporales</taxon>
        <taxon>Micromonosporaceae</taxon>
        <taxon>Asanoa</taxon>
    </lineage>
</organism>
<comment type="caution">
    <text evidence="4">The sequence shown here is derived from an EMBL/GenBank/DDBJ whole genome shotgun (WGS) entry which is preliminary data.</text>
</comment>
<dbReference type="InterPro" id="IPR020557">
    <property type="entry name" value="Fumarate_lyase_CS"/>
</dbReference>
<dbReference type="InterPro" id="IPR008948">
    <property type="entry name" value="L-Aspartase-like"/>
</dbReference>
<dbReference type="GO" id="GO:0016853">
    <property type="term" value="F:isomerase activity"/>
    <property type="evidence" value="ECO:0007669"/>
    <property type="project" value="UniProtKB-KW"/>
</dbReference>
<evidence type="ECO:0000256" key="2">
    <source>
        <dbReference type="ARBA" id="ARBA00034772"/>
    </source>
</evidence>
<dbReference type="Pfam" id="PF00206">
    <property type="entry name" value="Lyase_1"/>
    <property type="match status" value="1"/>
</dbReference>
<keyword evidence="5" id="KW-1185">Reference proteome</keyword>
<name>A0A3D9ZIX8_9ACTN</name>
<gene>
    <name evidence="4" type="ORF">DFJ67_3335</name>
</gene>
<reference evidence="4 5" key="1">
    <citation type="submission" date="2018-08" db="EMBL/GenBank/DDBJ databases">
        <title>Sequencing the genomes of 1000 actinobacteria strains.</title>
        <authorList>
            <person name="Klenk H.-P."/>
        </authorList>
    </citation>
    <scope>NUCLEOTIDE SEQUENCE [LARGE SCALE GENOMIC DNA]</scope>
    <source>
        <strain evidence="4 5">DSM 44099</strain>
    </source>
</reference>
<sequence length="399" mass="39871">MRPYSSPSEPGRAAGEGLFDGILARGAVPAAVADDAWVRAMLDVESALAAANAAAGVIPAAAGEAIVSACVELAPDPADLGRAAAAHATPVVPLVAAIRAALPAPVAEFVHTGATSQDVLDTAAMLISSRALTALLSDLDAAADAAAGLATAHRDTPMIGRTLLQQAVPTTFGLTAAGWLAGLDAAAGGLRGYQPAAQLGGAAGTLSGLGAAGPAVFADFARRLGLGAPELPWHTERSRIGRLAGALGVAAGALGKPARDITLLAQNEVGEVEEAAPGGSSAMAHKHNPVAAVSTLAATAQAPGLVATLLGSAVQEHQRAAGAWQAEWRPLRELLVTVGSAAAWLRAGLTGLVVHADVMRANLDRAGWHTERGATDPFGSAGHFVDLALARYASRRTDG</sequence>
<dbReference type="PROSITE" id="PS00163">
    <property type="entry name" value="FUMARATE_LYASES"/>
    <property type="match status" value="1"/>
</dbReference>
<dbReference type="SUPFAM" id="SSF48557">
    <property type="entry name" value="L-aspartase-like"/>
    <property type="match status" value="1"/>
</dbReference>
<dbReference type="RefSeq" id="WP_116068768.1">
    <property type="nucleotide sequence ID" value="NZ_BONB01000046.1"/>
</dbReference>
<dbReference type="InterPro" id="IPR000362">
    <property type="entry name" value="Fumarate_lyase_fam"/>
</dbReference>
<keyword evidence="4" id="KW-0413">Isomerase</keyword>
<dbReference type="OrthoDB" id="9768878at2"/>
<dbReference type="PANTHER" id="PTHR43172:SF2">
    <property type="entry name" value="ADENYLOSUCCINATE LYASE C-TERMINAL DOMAIN-CONTAINING PROTEIN"/>
    <property type="match status" value="1"/>
</dbReference>
<dbReference type="PANTHER" id="PTHR43172">
    <property type="entry name" value="ADENYLOSUCCINATE LYASE"/>
    <property type="match status" value="1"/>
</dbReference>
<keyword evidence="1" id="KW-0456">Lyase</keyword>
<proteinExistence type="inferred from homology"/>
<evidence type="ECO:0000256" key="1">
    <source>
        <dbReference type="ARBA" id="ARBA00023239"/>
    </source>
</evidence>
<feature type="domain" description="Fumarate lyase N-terminal" evidence="3">
    <location>
        <begin position="42"/>
        <end position="301"/>
    </location>
</feature>
<accession>A0A3D9ZIX8</accession>
<dbReference type="EMBL" id="QUMQ01000001">
    <property type="protein sequence ID" value="REF97338.1"/>
    <property type="molecule type" value="Genomic_DNA"/>
</dbReference>
<comment type="similarity">
    <text evidence="2">Belongs to the class-II fumarase/aspartase family.</text>
</comment>
<dbReference type="Proteomes" id="UP000256913">
    <property type="component" value="Unassembled WGS sequence"/>
</dbReference>